<evidence type="ECO:0000259" key="2">
    <source>
        <dbReference type="SMART" id="SM00955"/>
    </source>
</evidence>
<proteinExistence type="predicted"/>
<reference evidence="3 4" key="1">
    <citation type="submission" date="2018-11" db="EMBL/GenBank/DDBJ databases">
        <title>Genome assembly of Steccherinum ochraceum LE-BIN_3174, the white-rot fungus of the Steccherinaceae family (The Residual Polyporoid clade, Polyporales, Basidiomycota).</title>
        <authorList>
            <person name="Fedorova T.V."/>
            <person name="Glazunova O.A."/>
            <person name="Landesman E.O."/>
            <person name="Moiseenko K.V."/>
            <person name="Psurtseva N.V."/>
            <person name="Savinova O.S."/>
            <person name="Shakhova N.V."/>
            <person name="Tyazhelova T.V."/>
            <person name="Vasina D.V."/>
        </authorList>
    </citation>
    <scope>NUCLEOTIDE SEQUENCE [LARGE SCALE GENOMIC DNA]</scope>
    <source>
        <strain evidence="3 4">LE-BIN_3174</strain>
    </source>
</reference>
<protein>
    <recommendedName>
        <fullName evidence="2">RNB domain-containing protein</fullName>
    </recommendedName>
</protein>
<dbReference type="PANTHER" id="PTHR23355">
    <property type="entry name" value="RIBONUCLEASE"/>
    <property type="match status" value="1"/>
</dbReference>
<evidence type="ECO:0000313" key="3">
    <source>
        <dbReference type="EMBL" id="TCD63743.1"/>
    </source>
</evidence>
<keyword evidence="4" id="KW-1185">Reference proteome</keyword>
<dbReference type="GO" id="GO:0000175">
    <property type="term" value="F:3'-5'-RNA exonuclease activity"/>
    <property type="evidence" value="ECO:0007669"/>
    <property type="project" value="TreeGrafter"/>
</dbReference>
<dbReference type="STRING" id="92696.A0A4R0RAS3"/>
<gene>
    <name evidence="3" type="ORF">EIP91_004994</name>
</gene>
<dbReference type="GO" id="GO:0000932">
    <property type="term" value="C:P-body"/>
    <property type="evidence" value="ECO:0007669"/>
    <property type="project" value="TreeGrafter"/>
</dbReference>
<evidence type="ECO:0000313" key="4">
    <source>
        <dbReference type="Proteomes" id="UP000292702"/>
    </source>
</evidence>
<name>A0A4R0RAS3_9APHY</name>
<dbReference type="GO" id="GO:0006402">
    <property type="term" value="P:mRNA catabolic process"/>
    <property type="evidence" value="ECO:0007669"/>
    <property type="project" value="TreeGrafter"/>
</dbReference>
<feature type="region of interest" description="Disordered" evidence="1">
    <location>
        <begin position="23"/>
        <end position="62"/>
    </location>
</feature>
<comment type="caution">
    <text evidence="3">The sequence shown here is derived from an EMBL/GenBank/DDBJ whole genome shotgun (WGS) entry which is preliminary data.</text>
</comment>
<organism evidence="3 4">
    <name type="scientific">Steccherinum ochraceum</name>
    <dbReference type="NCBI Taxonomy" id="92696"/>
    <lineage>
        <taxon>Eukaryota</taxon>
        <taxon>Fungi</taxon>
        <taxon>Dikarya</taxon>
        <taxon>Basidiomycota</taxon>
        <taxon>Agaricomycotina</taxon>
        <taxon>Agaricomycetes</taxon>
        <taxon>Polyporales</taxon>
        <taxon>Steccherinaceae</taxon>
        <taxon>Steccherinum</taxon>
    </lineage>
</organism>
<dbReference type="EMBL" id="RWJN01000278">
    <property type="protein sequence ID" value="TCD63743.1"/>
    <property type="molecule type" value="Genomic_DNA"/>
</dbReference>
<feature type="compositionally biased region" description="Low complexity" evidence="1">
    <location>
        <begin position="23"/>
        <end position="32"/>
    </location>
</feature>
<dbReference type="OrthoDB" id="2285229at2759"/>
<feature type="domain" description="RNB" evidence="2">
    <location>
        <begin position="477"/>
        <end position="829"/>
    </location>
</feature>
<dbReference type="InterPro" id="IPR001900">
    <property type="entry name" value="RNase_II/R"/>
</dbReference>
<accession>A0A4R0RAS3</accession>
<dbReference type="GO" id="GO:0003723">
    <property type="term" value="F:RNA binding"/>
    <property type="evidence" value="ECO:0007669"/>
    <property type="project" value="InterPro"/>
</dbReference>
<dbReference type="PANTHER" id="PTHR23355:SF65">
    <property type="entry name" value="EXORIBONUCLEASE CYT-4, PUTATIVE (AFU_ORTHOLOGUE AFUA_7G01550)-RELATED"/>
    <property type="match status" value="1"/>
</dbReference>
<dbReference type="InterPro" id="IPR012340">
    <property type="entry name" value="NA-bd_OB-fold"/>
</dbReference>
<dbReference type="AlphaFoldDB" id="A0A4R0RAS3"/>
<dbReference type="InterPro" id="IPR050180">
    <property type="entry name" value="RNR_Ribonuclease"/>
</dbReference>
<dbReference type="Pfam" id="PF00773">
    <property type="entry name" value="RNB"/>
    <property type="match status" value="1"/>
</dbReference>
<dbReference type="SUPFAM" id="SSF50249">
    <property type="entry name" value="Nucleic acid-binding proteins"/>
    <property type="match status" value="1"/>
</dbReference>
<dbReference type="Proteomes" id="UP000292702">
    <property type="component" value="Unassembled WGS sequence"/>
</dbReference>
<evidence type="ECO:0000256" key="1">
    <source>
        <dbReference type="SAM" id="MobiDB-lite"/>
    </source>
</evidence>
<dbReference type="SMART" id="SM00955">
    <property type="entry name" value="RNB"/>
    <property type="match status" value="1"/>
</dbReference>
<sequence>MHRHVGTCATRTYPRALQLFVSSGRSASTSSRARQKLPPQESDETRFKPLRKVPSTNNVKSQVNLYDGPQLASSFEALTSLQSPAQSLPGGRNRGEPIVGRQARLATSAQQAFDAAVAEEDVYEDTGEVATESFATVVPGTFVEIRRNQIPMFGIVLRSSDQMIGGFHALLITGDVQAFLPTDVHFAIPNAVSPKLVDQCGEPTHDSDLEGNEQAFEARIHVLKTLRSILTRMESEYVRISRKMPMVYDKFRAKDAKEWSQVTTVDKSRLSSTSLLAVHQHLMQNALHFMASPDDFLLSQRFFVRPASQVEDIEAVRKMISKKSAPLQSFVRKAKGLIADGGIAELSTSGPPSIRPHPDVFFSQDEQPILRFLKLSAQPRRFTQEDLYSVLAVTIIRMVENTSRSYMDSAEVANFLVRLGLSLPWADYASETVTDRMTSVAGPSEQTLRSMAQSNNPVMRTLGPGELLPHDFTDSIRHDFGDLPVYVIDDSFAQELDDGLSVEPISSSPNSFWIHVHIADPTSLLPPTHEIARAAQRMSTTFYFPHKTMPMLPQLPGLKELSLGSASESGRPERVMTSSFRVGDDGAIVEYKVRAGLVRNVQRLLYDDVNAALGIHALPVTYPFGGAPSLPPTKVLSRNQLQDLKQLVPIVRRMVSWRVKQGAAGSVNHKAIVSVTSPNLPSLSAGESVPHIISGFPNIAYALEDPLLVEQGSRQIVSECMKAASRVTSMFMRDRGLPAIRRSGGEMTFTSPEARADVLALRDDNGFITDTGAFRKAVAAIAAGSYTVDEKGHDSLGIPATEGYVHFTSPLRRFVDMHAHWQIKHSLAFPDAPSLFDQEWTRACAQEMNSKGAIARKADNTSRDFWALSFIERWRNGLEKRGDLEDPLQSLVAIPTGTLRLTLEGMWSALCFIPTLGIRGTLVAHSSNAFALGQPVGVKVEAIRLGFSPRLLVTPK</sequence>